<dbReference type="EMBL" id="CM007902">
    <property type="protein sequence ID" value="OTG03445.1"/>
    <property type="molecule type" value="Genomic_DNA"/>
</dbReference>
<dbReference type="AlphaFoldDB" id="A0A251SX52"/>
<accession>A0A251SX52</accession>
<feature type="compositionally biased region" description="Polar residues" evidence="1">
    <location>
        <begin position="48"/>
        <end position="68"/>
    </location>
</feature>
<gene>
    <name evidence="2" type="ORF">HannXRQ_Chr13g0424101</name>
</gene>
<reference evidence="3" key="1">
    <citation type="journal article" date="2017" name="Nature">
        <title>The sunflower genome provides insights into oil metabolism, flowering and Asterid evolution.</title>
        <authorList>
            <person name="Badouin H."/>
            <person name="Gouzy J."/>
            <person name="Grassa C.J."/>
            <person name="Murat F."/>
            <person name="Staton S.E."/>
            <person name="Cottret L."/>
            <person name="Lelandais-Briere C."/>
            <person name="Owens G.L."/>
            <person name="Carrere S."/>
            <person name="Mayjonade B."/>
            <person name="Legrand L."/>
            <person name="Gill N."/>
            <person name="Kane N.C."/>
            <person name="Bowers J.E."/>
            <person name="Hubner S."/>
            <person name="Bellec A."/>
            <person name="Berard A."/>
            <person name="Berges H."/>
            <person name="Blanchet N."/>
            <person name="Boniface M.C."/>
            <person name="Brunel D."/>
            <person name="Catrice O."/>
            <person name="Chaidir N."/>
            <person name="Claudel C."/>
            <person name="Donnadieu C."/>
            <person name="Faraut T."/>
            <person name="Fievet G."/>
            <person name="Helmstetter N."/>
            <person name="King M."/>
            <person name="Knapp S.J."/>
            <person name="Lai Z."/>
            <person name="Le Paslier M.C."/>
            <person name="Lippi Y."/>
            <person name="Lorenzon L."/>
            <person name="Mandel J.R."/>
            <person name="Marage G."/>
            <person name="Marchand G."/>
            <person name="Marquand E."/>
            <person name="Bret-Mestries E."/>
            <person name="Morien E."/>
            <person name="Nambeesan S."/>
            <person name="Nguyen T."/>
            <person name="Pegot-Espagnet P."/>
            <person name="Pouilly N."/>
            <person name="Raftis F."/>
            <person name="Sallet E."/>
            <person name="Schiex T."/>
            <person name="Thomas J."/>
            <person name="Vandecasteele C."/>
            <person name="Vares D."/>
            <person name="Vear F."/>
            <person name="Vautrin S."/>
            <person name="Crespi M."/>
            <person name="Mangin B."/>
            <person name="Burke J.M."/>
            <person name="Salse J."/>
            <person name="Munos S."/>
            <person name="Vincourt P."/>
            <person name="Rieseberg L.H."/>
            <person name="Langlade N.B."/>
        </authorList>
    </citation>
    <scope>NUCLEOTIDE SEQUENCE [LARGE SCALE GENOMIC DNA]</scope>
    <source>
        <strain evidence="3">cv. SF193</strain>
    </source>
</reference>
<dbReference type="Proteomes" id="UP000215914">
    <property type="component" value="Chromosome 13"/>
</dbReference>
<name>A0A251SX52_HELAN</name>
<feature type="region of interest" description="Disordered" evidence="1">
    <location>
        <begin position="48"/>
        <end position="78"/>
    </location>
</feature>
<organism evidence="2 3">
    <name type="scientific">Helianthus annuus</name>
    <name type="common">Common sunflower</name>
    <dbReference type="NCBI Taxonomy" id="4232"/>
    <lineage>
        <taxon>Eukaryota</taxon>
        <taxon>Viridiplantae</taxon>
        <taxon>Streptophyta</taxon>
        <taxon>Embryophyta</taxon>
        <taxon>Tracheophyta</taxon>
        <taxon>Spermatophyta</taxon>
        <taxon>Magnoliopsida</taxon>
        <taxon>eudicotyledons</taxon>
        <taxon>Gunneridae</taxon>
        <taxon>Pentapetalae</taxon>
        <taxon>asterids</taxon>
        <taxon>campanulids</taxon>
        <taxon>Asterales</taxon>
        <taxon>Asteraceae</taxon>
        <taxon>Asteroideae</taxon>
        <taxon>Heliantheae alliance</taxon>
        <taxon>Heliantheae</taxon>
        <taxon>Helianthus</taxon>
    </lineage>
</organism>
<sequence length="78" mass="8332">MKVIISTCFVISFPVDAVTDTYGTFLPDGTAFQFQQILSLSVLEDSRITSCDTSSPGGDSNGAASESQYTKEDVLTRA</sequence>
<dbReference type="InParanoid" id="A0A251SX52"/>
<feature type="compositionally biased region" description="Basic and acidic residues" evidence="1">
    <location>
        <begin position="69"/>
        <end position="78"/>
    </location>
</feature>
<evidence type="ECO:0000313" key="3">
    <source>
        <dbReference type="Proteomes" id="UP000215914"/>
    </source>
</evidence>
<keyword evidence="3" id="KW-1185">Reference proteome</keyword>
<protein>
    <submittedName>
        <fullName evidence="2">Uncharacterized protein</fullName>
    </submittedName>
</protein>
<evidence type="ECO:0000256" key="1">
    <source>
        <dbReference type="SAM" id="MobiDB-lite"/>
    </source>
</evidence>
<proteinExistence type="predicted"/>
<evidence type="ECO:0000313" key="2">
    <source>
        <dbReference type="EMBL" id="OTG03445.1"/>
    </source>
</evidence>